<dbReference type="Gene3D" id="3.90.70.10">
    <property type="entry name" value="Cysteine proteinases"/>
    <property type="match status" value="1"/>
</dbReference>
<dbReference type="GO" id="GO:0005829">
    <property type="term" value="C:cytosol"/>
    <property type="evidence" value="ECO:0007669"/>
    <property type="project" value="TreeGrafter"/>
</dbReference>
<name>A0A3P9NCR8_POERE</name>
<dbReference type="Pfam" id="PF00443">
    <property type="entry name" value="UCH"/>
    <property type="match status" value="1"/>
</dbReference>
<dbReference type="PANTHER" id="PTHR24006">
    <property type="entry name" value="UBIQUITIN CARBOXYL-TERMINAL HYDROLASE"/>
    <property type="match status" value="1"/>
</dbReference>
<dbReference type="InterPro" id="IPR050164">
    <property type="entry name" value="Peptidase_C19"/>
</dbReference>
<feature type="domain" description="USP" evidence="1">
    <location>
        <begin position="1"/>
        <end position="138"/>
    </location>
</feature>
<dbReference type="STRING" id="8081.ENSPREP00000007364"/>
<dbReference type="PROSITE" id="PS50235">
    <property type="entry name" value="USP_3"/>
    <property type="match status" value="1"/>
</dbReference>
<reference evidence="2" key="2">
    <citation type="submission" date="2025-08" db="UniProtKB">
        <authorList>
            <consortium name="Ensembl"/>
        </authorList>
    </citation>
    <scope>IDENTIFICATION</scope>
    <source>
        <strain evidence="2">Guanapo</strain>
    </source>
</reference>
<reference evidence="3" key="1">
    <citation type="submission" date="2013-11" db="EMBL/GenBank/DDBJ databases">
        <title>The genomic landscape of the Guanapo guppy.</title>
        <authorList>
            <person name="Kuenstner A."/>
            <person name="Dreyer C."/>
        </authorList>
    </citation>
    <scope>NUCLEOTIDE SEQUENCE</scope>
    <source>
        <strain evidence="3">Guanapo</strain>
    </source>
</reference>
<evidence type="ECO:0000313" key="3">
    <source>
        <dbReference type="Proteomes" id="UP000242638"/>
    </source>
</evidence>
<sequence>MQLIGAQHQRRRQNPVWRGWRAYYVLSPRKVEMKHHPEVLTLLLKRFKFNYFFMKHVKVNRRVKIPEYLQIPPYGEMVHPTYQLYAYVEHSGELKNGHYIVNIKDQNGEWYMFNDCRVFKVCFSVIVSEASIFKQRKNIKYFYSFFFVQTYCQPFSCKNHEM</sequence>
<dbReference type="GO" id="GO:0016579">
    <property type="term" value="P:protein deubiquitination"/>
    <property type="evidence" value="ECO:0007669"/>
    <property type="project" value="InterPro"/>
</dbReference>
<dbReference type="GO" id="GO:0005634">
    <property type="term" value="C:nucleus"/>
    <property type="evidence" value="ECO:0007669"/>
    <property type="project" value="TreeGrafter"/>
</dbReference>
<proteinExistence type="predicted"/>
<accession>A0A3P9NCR8</accession>
<dbReference type="PANTHER" id="PTHR24006:SF899">
    <property type="entry name" value="UBIQUITIN CARBOXYL-TERMINAL HYDROLASE"/>
    <property type="match status" value="1"/>
</dbReference>
<dbReference type="GO" id="GO:0004843">
    <property type="term" value="F:cysteine-type deubiquitinase activity"/>
    <property type="evidence" value="ECO:0007669"/>
    <property type="project" value="InterPro"/>
</dbReference>
<protein>
    <recommendedName>
        <fullName evidence="1">USP domain-containing protein</fullName>
    </recommendedName>
</protein>
<dbReference type="InterPro" id="IPR001394">
    <property type="entry name" value="Peptidase_C19_UCH"/>
</dbReference>
<reference evidence="2" key="3">
    <citation type="submission" date="2025-09" db="UniProtKB">
        <authorList>
            <consortium name="Ensembl"/>
        </authorList>
    </citation>
    <scope>IDENTIFICATION</scope>
    <source>
        <strain evidence="2">Guanapo</strain>
    </source>
</reference>
<dbReference type="GeneTree" id="ENSGT01030000236078"/>
<dbReference type="InterPro" id="IPR028889">
    <property type="entry name" value="USP"/>
</dbReference>
<dbReference type="InterPro" id="IPR038765">
    <property type="entry name" value="Papain-like_cys_pep_sf"/>
</dbReference>
<dbReference type="SUPFAM" id="SSF54001">
    <property type="entry name" value="Cysteine proteinases"/>
    <property type="match status" value="1"/>
</dbReference>
<dbReference type="Proteomes" id="UP000242638">
    <property type="component" value="Unassembled WGS sequence"/>
</dbReference>
<evidence type="ECO:0000259" key="1">
    <source>
        <dbReference type="PROSITE" id="PS50235"/>
    </source>
</evidence>
<dbReference type="CDD" id="cd02257">
    <property type="entry name" value="Peptidase_C19"/>
    <property type="match status" value="1"/>
</dbReference>
<keyword evidence="3" id="KW-1185">Reference proteome</keyword>
<organism evidence="2 3">
    <name type="scientific">Poecilia reticulata</name>
    <name type="common">Guppy</name>
    <name type="synonym">Acanthophacelus reticulatus</name>
    <dbReference type="NCBI Taxonomy" id="8081"/>
    <lineage>
        <taxon>Eukaryota</taxon>
        <taxon>Metazoa</taxon>
        <taxon>Chordata</taxon>
        <taxon>Craniata</taxon>
        <taxon>Vertebrata</taxon>
        <taxon>Euteleostomi</taxon>
        <taxon>Actinopterygii</taxon>
        <taxon>Neopterygii</taxon>
        <taxon>Teleostei</taxon>
        <taxon>Neoteleostei</taxon>
        <taxon>Acanthomorphata</taxon>
        <taxon>Ovalentaria</taxon>
        <taxon>Atherinomorphae</taxon>
        <taxon>Cyprinodontiformes</taxon>
        <taxon>Poeciliidae</taxon>
        <taxon>Poeciliinae</taxon>
        <taxon>Poecilia</taxon>
    </lineage>
</organism>
<dbReference type="Bgee" id="ENSPREG00000005056">
    <property type="expression patterns" value="Expressed in caudal fin"/>
</dbReference>
<dbReference type="Ensembl" id="ENSPRET00000007455.1">
    <property type="protein sequence ID" value="ENSPREP00000007364.1"/>
    <property type="gene ID" value="ENSPREG00000005056.1"/>
</dbReference>
<dbReference type="AlphaFoldDB" id="A0A3P9NCR8"/>
<evidence type="ECO:0000313" key="2">
    <source>
        <dbReference type="Ensembl" id="ENSPREP00000007364.1"/>
    </source>
</evidence>